<dbReference type="GO" id="GO:0005576">
    <property type="term" value="C:extracellular region"/>
    <property type="evidence" value="ECO:0007669"/>
    <property type="project" value="UniProtKB-SubCell"/>
</dbReference>
<feature type="domain" description="Gnk2-homologous" evidence="7">
    <location>
        <begin position="134"/>
        <end position="239"/>
    </location>
</feature>
<evidence type="ECO:0000259" key="7">
    <source>
        <dbReference type="PROSITE" id="PS51473"/>
    </source>
</evidence>
<proteinExistence type="inferred from homology"/>
<dbReference type="EMBL" id="GDJX01017061">
    <property type="protein sequence ID" value="JAT50875.1"/>
    <property type="molecule type" value="Transcribed_RNA"/>
</dbReference>
<organism evidence="8">
    <name type="scientific">Anthurium amnicola</name>
    <dbReference type="NCBI Taxonomy" id="1678845"/>
    <lineage>
        <taxon>Eukaryota</taxon>
        <taxon>Viridiplantae</taxon>
        <taxon>Streptophyta</taxon>
        <taxon>Embryophyta</taxon>
        <taxon>Tracheophyta</taxon>
        <taxon>Spermatophyta</taxon>
        <taxon>Magnoliopsida</taxon>
        <taxon>Liliopsida</taxon>
        <taxon>Araceae</taxon>
        <taxon>Pothoideae</taxon>
        <taxon>Potheae</taxon>
        <taxon>Anthurium</taxon>
    </lineage>
</organism>
<dbReference type="AlphaFoldDB" id="A0A1D1Y8C8"/>
<dbReference type="FunFam" id="3.30.430.20:FF:000002">
    <property type="entry name" value="Cysteine-rich receptor-like protein kinase 10"/>
    <property type="match status" value="1"/>
</dbReference>
<protein>
    <submittedName>
        <fullName evidence="8">Cysteine-rich repeat secretory protein 38</fullName>
    </submittedName>
</protein>
<accession>A0A1D1Y8C8</accession>
<keyword evidence="4" id="KW-0677">Repeat</keyword>
<feature type="signal peptide" evidence="6">
    <location>
        <begin position="1"/>
        <end position="23"/>
    </location>
</feature>
<reference evidence="8" key="1">
    <citation type="submission" date="2015-07" db="EMBL/GenBank/DDBJ databases">
        <title>Transcriptome Assembly of Anthurium amnicola.</title>
        <authorList>
            <person name="Suzuki J."/>
        </authorList>
    </citation>
    <scope>NUCLEOTIDE SEQUENCE</scope>
</reference>
<evidence type="ECO:0000256" key="2">
    <source>
        <dbReference type="ARBA" id="ARBA00022525"/>
    </source>
</evidence>
<evidence type="ECO:0000256" key="1">
    <source>
        <dbReference type="ARBA" id="ARBA00004613"/>
    </source>
</evidence>
<dbReference type="PANTHER" id="PTHR32411:SF43">
    <property type="entry name" value="CYSTEINE-RICH REPEAT SECRETORY PROTEIN 38"/>
    <property type="match status" value="1"/>
</dbReference>
<sequence length="240" mass="25249">MNTLSFVVLSLIPLSLLLRSAAGAEPLNTICSSSGNYTAADPFTENLGRLLGSLSVTTPPTGFGVGSVGYTAGGRAYGLALCRGDVQSVACKACVVDAGNQIRRRCPHRRGAVIWFDNCLLRYSDEDFVGVVDGGNRFYARNVQRVPDSAAFARKVAELMGGVAAVAHVSPRLFATGVSKAGEDGTLYGLAQCTRDLSGGDCSRCLESAVGELPTCCSGRRGARVVGASCNIRYELYPFF</sequence>
<dbReference type="InterPro" id="IPR050581">
    <property type="entry name" value="CRR_secretory_protein"/>
</dbReference>
<comment type="similarity">
    <text evidence="5">Belongs to the cysteine-rich repeat secretory protein family.</text>
</comment>
<evidence type="ECO:0000256" key="6">
    <source>
        <dbReference type="SAM" id="SignalP"/>
    </source>
</evidence>
<comment type="subcellular location">
    <subcellularLocation>
        <location evidence="1">Secreted</location>
    </subcellularLocation>
</comment>
<name>A0A1D1Y8C8_9ARAE</name>
<dbReference type="InterPro" id="IPR002902">
    <property type="entry name" value="GNK2"/>
</dbReference>
<dbReference type="PROSITE" id="PS51473">
    <property type="entry name" value="GNK2"/>
    <property type="match status" value="2"/>
</dbReference>
<evidence type="ECO:0000256" key="5">
    <source>
        <dbReference type="ARBA" id="ARBA00038515"/>
    </source>
</evidence>
<dbReference type="InterPro" id="IPR038408">
    <property type="entry name" value="GNK2_sf"/>
</dbReference>
<feature type="chain" id="PRO_5008900004" evidence="6">
    <location>
        <begin position="24"/>
        <end position="240"/>
    </location>
</feature>
<feature type="domain" description="Gnk2-homologous" evidence="7">
    <location>
        <begin position="25"/>
        <end position="128"/>
    </location>
</feature>
<dbReference type="Gene3D" id="3.30.430.20">
    <property type="entry name" value="Gnk2 domain, C-X8-C-X2-C motif"/>
    <property type="match status" value="2"/>
</dbReference>
<keyword evidence="2" id="KW-0964">Secreted</keyword>
<gene>
    <name evidence="8" type="primary">CRRSP38_17</name>
    <name evidence="8" type="ORF">g.109148</name>
</gene>
<dbReference type="CDD" id="cd23509">
    <property type="entry name" value="Gnk2-like"/>
    <property type="match status" value="2"/>
</dbReference>
<keyword evidence="3 6" id="KW-0732">Signal</keyword>
<dbReference type="Pfam" id="PF01657">
    <property type="entry name" value="Stress-antifung"/>
    <property type="match status" value="2"/>
</dbReference>
<evidence type="ECO:0000256" key="4">
    <source>
        <dbReference type="ARBA" id="ARBA00022737"/>
    </source>
</evidence>
<evidence type="ECO:0000256" key="3">
    <source>
        <dbReference type="ARBA" id="ARBA00022729"/>
    </source>
</evidence>
<evidence type="ECO:0000313" key="8">
    <source>
        <dbReference type="EMBL" id="JAT50875.1"/>
    </source>
</evidence>
<dbReference type="PANTHER" id="PTHR32411">
    <property type="entry name" value="CYSTEINE-RICH REPEAT SECRETORY PROTEIN 38-RELATED"/>
    <property type="match status" value="1"/>
</dbReference>